<dbReference type="PANTHER" id="PTHR11082">
    <property type="entry name" value="TRNA-DIHYDROURIDINE SYNTHASE"/>
    <property type="match status" value="1"/>
</dbReference>
<dbReference type="InterPro" id="IPR035587">
    <property type="entry name" value="DUS-like_FMN-bd"/>
</dbReference>
<dbReference type="STRING" id="7574.A0A1S3J8L5"/>
<protein>
    <submittedName>
        <fullName evidence="3">tRNA-dihydrouridine(20a/20b) synthase [NAD(P)+]-like</fullName>
    </submittedName>
</protein>
<reference evidence="3" key="1">
    <citation type="submission" date="2025-08" db="UniProtKB">
        <authorList>
            <consortium name="RefSeq"/>
        </authorList>
    </citation>
    <scope>IDENTIFICATION</scope>
    <source>
        <tissue evidence="3">Gonads</tissue>
    </source>
</reference>
<name>A0A1S3J8L5_LINAN</name>
<dbReference type="Gene3D" id="3.20.20.70">
    <property type="entry name" value="Aldolase class I"/>
    <property type="match status" value="1"/>
</dbReference>
<proteinExistence type="predicted"/>
<dbReference type="OrthoDB" id="9977870at2759"/>
<organism evidence="2 3">
    <name type="scientific">Lingula anatina</name>
    <name type="common">Brachiopod</name>
    <name type="synonym">Lingula unguis</name>
    <dbReference type="NCBI Taxonomy" id="7574"/>
    <lineage>
        <taxon>Eukaryota</taxon>
        <taxon>Metazoa</taxon>
        <taxon>Spiralia</taxon>
        <taxon>Lophotrochozoa</taxon>
        <taxon>Brachiopoda</taxon>
        <taxon>Linguliformea</taxon>
        <taxon>Lingulata</taxon>
        <taxon>Lingulida</taxon>
        <taxon>Linguloidea</taxon>
        <taxon>Lingulidae</taxon>
        <taxon>Lingula</taxon>
    </lineage>
</organism>
<evidence type="ECO:0000313" key="2">
    <source>
        <dbReference type="Proteomes" id="UP000085678"/>
    </source>
</evidence>
<dbReference type="AlphaFoldDB" id="A0A1S3J8L5"/>
<sequence>MNISESALRCRVIRYHVLTLVGLVRNSGPLWTYLPEAIDLPRVASVCIETVDLCQKAEKAGVSWIAVHGRTVDQRCEPVNVEALRLVTDSLTVPVIANGDIRSVEDAKRIQEVTGVNGVMAARGILQNPAMYAGYDATPVQCVRDWLDIALSQGLSFTTFHHHLMYMLEKVMSRSERRLFNSLSSITAVLDYLREYYGIG</sequence>
<dbReference type="InParanoid" id="A0A1S3J8L5"/>
<dbReference type="Pfam" id="PF01207">
    <property type="entry name" value="Dus"/>
    <property type="match status" value="1"/>
</dbReference>
<dbReference type="PANTHER" id="PTHR11082:SF31">
    <property type="entry name" value="TRNA-DIHYDROURIDINE(20A_20B) SYNTHASE [NAD(P)+]-LIKE"/>
    <property type="match status" value="1"/>
</dbReference>
<keyword evidence="2" id="KW-1185">Reference proteome</keyword>
<feature type="domain" description="DUS-like FMN-binding" evidence="1">
    <location>
        <begin position="47"/>
        <end position="172"/>
    </location>
</feature>
<gene>
    <name evidence="3" type="primary">LOC106171124</name>
</gene>
<dbReference type="GO" id="GO:0017150">
    <property type="term" value="F:tRNA dihydrouridine synthase activity"/>
    <property type="evidence" value="ECO:0007669"/>
    <property type="project" value="TreeGrafter"/>
</dbReference>
<evidence type="ECO:0000313" key="3">
    <source>
        <dbReference type="RefSeq" id="XP_013406740.1"/>
    </source>
</evidence>
<dbReference type="RefSeq" id="XP_013406740.1">
    <property type="nucleotide sequence ID" value="XM_013551286.1"/>
</dbReference>
<dbReference type="CDD" id="cd02801">
    <property type="entry name" value="DUS_like_FMN"/>
    <property type="match status" value="1"/>
</dbReference>
<dbReference type="KEGG" id="lak:106171124"/>
<dbReference type="GeneID" id="106171124"/>
<dbReference type="SUPFAM" id="SSF51395">
    <property type="entry name" value="FMN-linked oxidoreductases"/>
    <property type="match status" value="1"/>
</dbReference>
<dbReference type="Proteomes" id="UP000085678">
    <property type="component" value="Unplaced"/>
</dbReference>
<accession>A0A1S3J8L5</accession>
<dbReference type="InterPro" id="IPR013785">
    <property type="entry name" value="Aldolase_TIM"/>
</dbReference>
<evidence type="ECO:0000259" key="1">
    <source>
        <dbReference type="Pfam" id="PF01207"/>
    </source>
</evidence>